<organism evidence="1 2">
    <name type="scientific">Oedothorax gibbosus</name>
    <dbReference type="NCBI Taxonomy" id="931172"/>
    <lineage>
        <taxon>Eukaryota</taxon>
        <taxon>Metazoa</taxon>
        <taxon>Ecdysozoa</taxon>
        <taxon>Arthropoda</taxon>
        <taxon>Chelicerata</taxon>
        <taxon>Arachnida</taxon>
        <taxon>Araneae</taxon>
        <taxon>Araneomorphae</taxon>
        <taxon>Entelegynae</taxon>
        <taxon>Araneoidea</taxon>
        <taxon>Linyphiidae</taxon>
        <taxon>Erigoninae</taxon>
        <taxon>Oedothorax</taxon>
    </lineage>
</organism>
<dbReference type="AlphaFoldDB" id="A0AAV6V595"/>
<evidence type="ECO:0000313" key="1">
    <source>
        <dbReference type="EMBL" id="KAG8190886.1"/>
    </source>
</evidence>
<sequence>MVCVRSLRQMMSIIVPQKETAAIFHDYPKLPKKKDFPYELPFFAWIHHFCDNVQRYVVVDRKECVDQR</sequence>
<reference evidence="1 2" key="1">
    <citation type="journal article" date="2022" name="Nat. Ecol. Evol.">
        <title>A masculinizing supergene underlies an exaggerated male reproductive morph in a spider.</title>
        <authorList>
            <person name="Hendrickx F."/>
            <person name="De Corte Z."/>
            <person name="Sonet G."/>
            <person name="Van Belleghem S.M."/>
            <person name="Kostlbacher S."/>
            <person name="Vangestel C."/>
        </authorList>
    </citation>
    <scope>NUCLEOTIDE SEQUENCE [LARGE SCALE GENOMIC DNA]</scope>
    <source>
        <strain evidence="1">W744_W776</strain>
    </source>
</reference>
<comment type="caution">
    <text evidence="1">The sequence shown here is derived from an EMBL/GenBank/DDBJ whole genome shotgun (WGS) entry which is preliminary data.</text>
</comment>
<accession>A0AAV6V595</accession>
<gene>
    <name evidence="1" type="ORF">JTE90_010311</name>
</gene>
<keyword evidence="2" id="KW-1185">Reference proteome</keyword>
<dbReference type="EMBL" id="JAFNEN010000172">
    <property type="protein sequence ID" value="KAG8190886.1"/>
    <property type="molecule type" value="Genomic_DNA"/>
</dbReference>
<proteinExistence type="predicted"/>
<evidence type="ECO:0000313" key="2">
    <source>
        <dbReference type="Proteomes" id="UP000827092"/>
    </source>
</evidence>
<protein>
    <submittedName>
        <fullName evidence="1">Uncharacterized protein</fullName>
    </submittedName>
</protein>
<name>A0AAV6V595_9ARAC</name>
<dbReference type="Proteomes" id="UP000827092">
    <property type="component" value="Unassembled WGS sequence"/>
</dbReference>